<keyword evidence="3 5" id="KW-0663">Pyridoxal phosphate</keyword>
<feature type="binding site" evidence="5">
    <location>
        <position position="378"/>
    </location>
    <ligand>
        <name>substrate</name>
    </ligand>
</feature>
<feature type="modified residue" description="N6-(pyridoxal phosphate)lysine" evidence="5">
    <location>
        <position position="61"/>
    </location>
</feature>
<evidence type="ECO:0000256" key="6">
    <source>
        <dbReference type="NCBIfam" id="TIGR01048"/>
    </source>
</evidence>
<proteinExistence type="inferred from homology"/>
<keyword evidence="4 5" id="KW-0456">Lyase</keyword>
<comment type="subunit">
    <text evidence="5">Homodimer.</text>
</comment>
<dbReference type="Pfam" id="PF00278">
    <property type="entry name" value="Orn_DAP_Arg_deC"/>
    <property type="match status" value="1"/>
</dbReference>
<dbReference type="PRINTS" id="PR01179">
    <property type="entry name" value="ODADCRBXLASE"/>
</dbReference>
<dbReference type="Gene3D" id="2.40.37.10">
    <property type="entry name" value="Lyase, Ornithine Decarboxylase, Chain A, domain 1"/>
    <property type="match status" value="1"/>
</dbReference>
<keyword evidence="2 5" id="KW-0210">Decarboxylase</keyword>
<evidence type="ECO:0000313" key="10">
    <source>
        <dbReference type="EMBL" id="WZX28493.1"/>
    </source>
</evidence>
<dbReference type="InterPro" id="IPR009006">
    <property type="entry name" value="Ala_racemase/Decarboxylase_C"/>
</dbReference>
<accession>A0ABZ3CG87</accession>
<comment type="catalytic activity">
    <reaction evidence="5 7">
        <text>meso-2,6-diaminopimelate + H(+) = L-lysine + CO2</text>
        <dbReference type="Rhea" id="RHEA:15101"/>
        <dbReference type="ChEBI" id="CHEBI:15378"/>
        <dbReference type="ChEBI" id="CHEBI:16526"/>
        <dbReference type="ChEBI" id="CHEBI:32551"/>
        <dbReference type="ChEBI" id="CHEBI:57791"/>
        <dbReference type="EC" id="4.1.1.20"/>
    </reaction>
</comment>
<dbReference type="NCBIfam" id="TIGR01048">
    <property type="entry name" value="lysA"/>
    <property type="match status" value="1"/>
</dbReference>
<keyword evidence="5 7" id="KW-0457">Lysine biosynthesis</keyword>
<dbReference type="HAMAP" id="MF_02120">
    <property type="entry name" value="LysA"/>
    <property type="match status" value="1"/>
</dbReference>
<evidence type="ECO:0000259" key="8">
    <source>
        <dbReference type="Pfam" id="PF00278"/>
    </source>
</evidence>
<comment type="function">
    <text evidence="5">Specifically catalyzes the decarboxylation of meso-diaminopimelate (meso-DAP) to L-lysine.</text>
</comment>
<dbReference type="SUPFAM" id="SSF51419">
    <property type="entry name" value="PLP-binding barrel"/>
    <property type="match status" value="1"/>
</dbReference>
<dbReference type="InterPro" id="IPR022644">
    <property type="entry name" value="De-COase2_N"/>
</dbReference>
<evidence type="ECO:0000256" key="2">
    <source>
        <dbReference type="ARBA" id="ARBA00022793"/>
    </source>
</evidence>
<comment type="cofactor">
    <cofactor evidence="1 5 7">
        <name>pyridoxal 5'-phosphate</name>
        <dbReference type="ChEBI" id="CHEBI:597326"/>
    </cofactor>
</comment>
<dbReference type="PROSITE" id="PS00879">
    <property type="entry name" value="ODR_DC_2_2"/>
    <property type="match status" value="1"/>
</dbReference>
<dbReference type="PANTHER" id="PTHR43727:SF2">
    <property type="entry name" value="GROUP IV DECARBOXYLASE"/>
    <property type="match status" value="1"/>
</dbReference>
<dbReference type="PANTHER" id="PTHR43727">
    <property type="entry name" value="DIAMINOPIMELATE DECARBOXYLASE"/>
    <property type="match status" value="1"/>
</dbReference>
<evidence type="ECO:0000256" key="4">
    <source>
        <dbReference type="ARBA" id="ARBA00023239"/>
    </source>
</evidence>
<reference evidence="11" key="1">
    <citation type="submission" date="2023-10" db="EMBL/GenBank/DDBJ databases">
        <title>Genome analysis and identification of Salinococcus sp. Bachu38 nov., a PGPR from the rhizosphere of Tamarix.</title>
        <authorList>
            <person name="Liang Z."/>
            <person name="Zhang X."/>
            <person name="Jia J."/>
            <person name="Chen X."/>
            <person name="Wang Y."/>
            <person name="Wang Q."/>
            <person name="Wang R."/>
        </authorList>
    </citation>
    <scope>NUCLEOTIDE SEQUENCE [LARGE SCALE GENOMIC DNA]</scope>
    <source>
        <strain evidence="11">Bachu38</strain>
    </source>
</reference>
<evidence type="ECO:0000259" key="9">
    <source>
        <dbReference type="Pfam" id="PF02784"/>
    </source>
</evidence>
<evidence type="ECO:0000313" key="11">
    <source>
        <dbReference type="Proteomes" id="UP001455384"/>
    </source>
</evidence>
<name>A0ABZ3CG87_9STAP</name>
<dbReference type="EC" id="4.1.1.20" evidence="5 6"/>
<dbReference type="GO" id="GO:0008836">
    <property type="term" value="F:diaminopimelate decarboxylase activity"/>
    <property type="evidence" value="ECO:0007669"/>
    <property type="project" value="UniProtKB-EC"/>
</dbReference>
<feature type="binding site" evidence="5">
    <location>
        <position position="236"/>
    </location>
    <ligand>
        <name>pyridoxal 5'-phosphate</name>
        <dbReference type="ChEBI" id="CHEBI:597326"/>
    </ligand>
</feature>
<dbReference type="Gene3D" id="3.20.20.10">
    <property type="entry name" value="Alanine racemase"/>
    <property type="match status" value="1"/>
</dbReference>
<sequence>MTLTYINDELHLNGHSLRGLTEQYGTPLFVYDEDALRNQCRRYHSVFEGESLDYSISYASKAFTSIQMVKLLEEEDMKLDVVSAGELYTALEAGFPASHIHFHGNNKTTEEIEYALEMGIGLFVVDAMDEVALLDRLADQPVDVLLRINPGIDVNTHSYIQTGQEDSKFGLSIQNGTAQEAIDRIHSSNQLNFKGVHYHLGSQISEEGPFLKALEVVFEWLSSTSIDVEILNMGGGYGVRYTEEDVRFPIEEGFSRIIGKLKSLADEYDIAFPHIMIEPGRSIAAEAGITVYEVGVVKDIPGVSRYVSIDGGMSDHIRTPLYDAKYEVLTVDAGEGKNIDSHVVGKLCESGDVIGKNLSLPENIRRGDLIAVGTTGAYHYSMASNYNQMRKPAVVFVTEDNVREVIRRQSLKQLVENDVI</sequence>
<protein>
    <recommendedName>
        <fullName evidence="5 6">Diaminopimelate decarboxylase</fullName>
        <shortName evidence="5">DAP decarboxylase</shortName>
        <shortName evidence="5">DAPDC</shortName>
        <ecNumber evidence="5 6">4.1.1.20</ecNumber>
    </recommendedName>
</protein>
<dbReference type="InterPro" id="IPR022643">
    <property type="entry name" value="De-COase2_C"/>
</dbReference>
<dbReference type="RefSeq" id="WP_342387083.1">
    <property type="nucleotide sequence ID" value="NZ_CP138333.2"/>
</dbReference>
<feature type="binding site" evidence="5">
    <location>
        <position position="322"/>
    </location>
    <ligand>
        <name>substrate</name>
    </ligand>
</feature>
<gene>
    <name evidence="5 10" type="primary">lysA</name>
    <name evidence="10" type="ORF">RQP18_07275</name>
</gene>
<evidence type="ECO:0000256" key="3">
    <source>
        <dbReference type="ARBA" id="ARBA00022898"/>
    </source>
</evidence>
<feature type="binding site" evidence="5">
    <location>
        <begin position="278"/>
        <end position="281"/>
    </location>
    <ligand>
        <name>pyridoxal 5'-phosphate</name>
        <dbReference type="ChEBI" id="CHEBI:597326"/>
    </ligand>
</feature>
<evidence type="ECO:0000256" key="7">
    <source>
        <dbReference type="RuleBase" id="RU003738"/>
    </source>
</evidence>
<dbReference type="EMBL" id="CP138333">
    <property type="protein sequence ID" value="WZX28493.1"/>
    <property type="molecule type" value="Genomic_DNA"/>
</dbReference>
<keyword evidence="5" id="KW-0028">Amino-acid biosynthesis</keyword>
<feature type="domain" description="Orn/DAP/Arg decarboxylase 2 C-terminal" evidence="8">
    <location>
        <begin position="29"/>
        <end position="376"/>
    </location>
</feature>
<dbReference type="Proteomes" id="UP001455384">
    <property type="component" value="Chromosome"/>
</dbReference>
<dbReference type="CDD" id="cd06828">
    <property type="entry name" value="PLPDE_III_DapDC"/>
    <property type="match status" value="1"/>
</dbReference>
<organism evidence="10 11">
    <name type="scientific">Salinicoccus bachuensis</name>
    <dbReference type="NCBI Taxonomy" id="3136731"/>
    <lineage>
        <taxon>Bacteria</taxon>
        <taxon>Bacillati</taxon>
        <taxon>Bacillota</taxon>
        <taxon>Bacilli</taxon>
        <taxon>Bacillales</taxon>
        <taxon>Staphylococcaceae</taxon>
        <taxon>Salinicoccus</taxon>
    </lineage>
</organism>
<evidence type="ECO:0000256" key="1">
    <source>
        <dbReference type="ARBA" id="ARBA00001933"/>
    </source>
</evidence>
<keyword evidence="11" id="KW-1185">Reference proteome</keyword>
<dbReference type="Pfam" id="PF02784">
    <property type="entry name" value="Orn_Arg_deC_N"/>
    <property type="match status" value="1"/>
</dbReference>
<feature type="binding site" evidence="5">
    <location>
        <position position="318"/>
    </location>
    <ligand>
        <name>substrate</name>
    </ligand>
</feature>
<feature type="binding site" evidence="5">
    <location>
        <position position="281"/>
    </location>
    <ligand>
        <name>substrate</name>
    </ligand>
</feature>
<dbReference type="InterPro" id="IPR002986">
    <property type="entry name" value="DAP_deCOOHase_LysA"/>
</dbReference>
<dbReference type="SUPFAM" id="SSF50621">
    <property type="entry name" value="Alanine racemase C-terminal domain-like"/>
    <property type="match status" value="1"/>
</dbReference>
<dbReference type="InterPro" id="IPR022657">
    <property type="entry name" value="De-COase2_CS"/>
</dbReference>
<comment type="pathway">
    <text evidence="5 7">Amino-acid biosynthesis; L-lysine biosynthesis via DAP pathway; L-lysine from DL-2,6-diaminopimelate: step 1/1.</text>
</comment>
<feature type="binding site" evidence="5">
    <location>
        <position position="349"/>
    </location>
    <ligand>
        <name>substrate</name>
    </ligand>
</feature>
<dbReference type="InterPro" id="IPR029066">
    <property type="entry name" value="PLP-binding_barrel"/>
</dbReference>
<dbReference type="PRINTS" id="PR01181">
    <property type="entry name" value="DAPDCRBXLASE"/>
</dbReference>
<dbReference type="InterPro" id="IPR000183">
    <property type="entry name" value="Orn/DAP/Arg_de-COase"/>
</dbReference>
<feature type="domain" description="Orn/DAP/Arg decarboxylase 2 N-terminal" evidence="9">
    <location>
        <begin position="35"/>
        <end position="285"/>
    </location>
</feature>
<evidence type="ECO:0000256" key="5">
    <source>
        <dbReference type="HAMAP-Rule" id="MF_02120"/>
    </source>
</evidence>
<feature type="binding site" evidence="5">
    <location>
        <position position="378"/>
    </location>
    <ligand>
        <name>pyridoxal 5'-phosphate</name>
        <dbReference type="ChEBI" id="CHEBI:597326"/>
    </ligand>
</feature>
<comment type="similarity">
    <text evidence="5">Belongs to the Orn/Lys/Arg decarboxylase class-II family. LysA subfamily.</text>
</comment>